<reference evidence="2 3" key="1">
    <citation type="submission" date="2024-03" db="EMBL/GenBank/DDBJ databases">
        <title>A high-quality draft genome sequence of Diaporthe vaccinii, a causative agent of upright dieback and viscid rot disease in cranberry plants.</title>
        <authorList>
            <person name="Sarrasin M."/>
            <person name="Lang B.F."/>
            <person name="Burger G."/>
        </authorList>
    </citation>
    <scope>NUCLEOTIDE SEQUENCE [LARGE SCALE GENOMIC DNA]</scope>
    <source>
        <strain evidence="2 3">IS7</strain>
    </source>
</reference>
<proteinExistence type="inferred from homology"/>
<dbReference type="Pfam" id="PF13489">
    <property type="entry name" value="Methyltransf_23"/>
    <property type="match status" value="1"/>
</dbReference>
<dbReference type="CDD" id="cd02440">
    <property type="entry name" value="AdoMet_MTases"/>
    <property type="match status" value="1"/>
</dbReference>
<name>A0ABR4EP06_9PEZI</name>
<evidence type="ECO:0008006" key="4">
    <source>
        <dbReference type="Google" id="ProtNLM"/>
    </source>
</evidence>
<dbReference type="Gene3D" id="3.40.50.150">
    <property type="entry name" value="Vaccinia Virus protein VP39"/>
    <property type="match status" value="1"/>
</dbReference>
<dbReference type="EMBL" id="JBAWTH010000039">
    <property type="protein sequence ID" value="KAL2284065.1"/>
    <property type="molecule type" value="Genomic_DNA"/>
</dbReference>
<organism evidence="2 3">
    <name type="scientific">Diaporthe vaccinii</name>
    <dbReference type="NCBI Taxonomy" id="105482"/>
    <lineage>
        <taxon>Eukaryota</taxon>
        <taxon>Fungi</taxon>
        <taxon>Dikarya</taxon>
        <taxon>Ascomycota</taxon>
        <taxon>Pezizomycotina</taxon>
        <taxon>Sordariomycetes</taxon>
        <taxon>Sordariomycetidae</taxon>
        <taxon>Diaporthales</taxon>
        <taxon>Diaporthaceae</taxon>
        <taxon>Diaporthe</taxon>
        <taxon>Diaporthe eres species complex</taxon>
    </lineage>
</organism>
<gene>
    <name evidence="2" type="ORF">FJTKL_09271</name>
</gene>
<dbReference type="PANTHER" id="PTHR43591:SF102">
    <property type="entry name" value="S-ADENOSYL-L-METHIONINE-DEPENDENT METHYLTRANSFERASE"/>
    <property type="match status" value="1"/>
</dbReference>
<comment type="similarity">
    <text evidence="1">Belongs to the methyltransferase superfamily. LaeA methyltransferase family.</text>
</comment>
<evidence type="ECO:0000313" key="2">
    <source>
        <dbReference type="EMBL" id="KAL2284065.1"/>
    </source>
</evidence>
<comment type="caution">
    <text evidence="2">The sequence shown here is derived from an EMBL/GenBank/DDBJ whole genome shotgun (WGS) entry which is preliminary data.</text>
</comment>
<dbReference type="PANTHER" id="PTHR43591">
    <property type="entry name" value="METHYLTRANSFERASE"/>
    <property type="match status" value="1"/>
</dbReference>
<dbReference type="SUPFAM" id="SSF53335">
    <property type="entry name" value="S-adenosyl-L-methionine-dependent methyltransferases"/>
    <property type="match status" value="1"/>
</dbReference>
<evidence type="ECO:0000313" key="3">
    <source>
        <dbReference type="Proteomes" id="UP001600888"/>
    </source>
</evidence>
<protein>
    <recommendedName>
        <fullName evidence="4">S-adenosyl-L-methionine-dependent methyltransferase</fullName>
    </recommendedName>
</protein>
<keyword evidence="3" id="KW-1185">Reference proteome</keyword>
<dbReference type="InterPro" id="IPR029063">
    <property type="entry name" value="SAM-dependent_MTases_sf"/>
</dbReference>
<dbReference type="Proteomes" id="UP001600888">
    <property type="component" value="Unassembled WGS sequence"/>
</dbReference>
<evidence type="ECO:0000256" key="1">
    <source>
        <dbReference type="ARBA" id="ARBA00038158"/>
    </source>
</evidence>
<sequence>MCKKDQQKLQQQPQLRQLNLVDISSRYLSTPIEHLSRCKPLREEKMPKSILSVELTAFPDENGTEEAKKDEAMPDLYYYVGTDGRTYQGCMPGEYLLPNDSAEQDRLDFSHEIYRLILDNKLAEAPIRSPEYALDIGTGTGIWALQFAEDNPTSHVIGTDLSSIQPLSWMPNCQFVQENSELHEWVFPNKFDYIHLRGTIACFNDVTTIMRKAFDGLALGGWIEFQDACFEIQGLESGRFHGTAMERWGRLVPKGAAALGRNLAKAKTYKTQLENAGFVDVHERVIHVPGGPWPSGDKAKLIGVYTANAFHTGVVDSFRNFLLAAGEMSSAEVDSLTIQVKKDIQDASIRWYIPMYVVYGRKPYNREAEE</sequence>
<accession>A0ABR4EP06</accession>